<dbReference type="Gene3D" id="1.10.150.130">
    <property type="match status" value="1"/>
</dbReference>
<dbReference type="PROSITE" id="PS51900">
    <property type="entry name" value="CB"/>
    <property type="match status" value="1"/>
</dbReference>
<dbReference type="PANTHER" id="PTHR30349:SF81">
    <property type="entry name" value="TYROSINE RECOMBINASE XERC"/>
    <property type="match status" value="1"/>
</dbReference>
<dbReference type="InterPro" id="IPR013762">
    <property type="entry name" value="Integrase-like_cat_sf"/>
</dbReference>
<evidence type="ECO:0000313" key="1">
    <source>
        <dbReference type="EMBL" id="MET1257333.1"/>
    </source>
</evidence>
<keyword evidence="2" id="KW-1185">Reference proteome</keyword>
<dbReference type="NCBIfam" id="NF002331">
    <property type="entry name" value="PRK01287.1"/>
    <property type="match status" value="1"/>
</dbReference>
<organism evidence="1 2">
    <name type="scientific">Aliikangiella maris</name>
    <dbReference type="NCBI Taxonomy" id="3162458"/>
    <lineage>
        <taxon>Bacteria</taxon>
        <taxon>Pseudomonadati</taxon>
        <taxon>Pseudomonadota</taxon>
        <taxon>Gammaproteobacteria</taxon>
        <taxon>Oceanospirillales</taxon>
        <taxon>Pleioneaceae</taxon>
        <taxon>Aliikangiella</taxon>
    </lineage>
</organism>
<dbReference type="PANTHER" id="PTHR30349">
    <property type="entry name" value="PHAGE INTEGRASE-RELATED"/>
    <property type="match status" value="1"/>
</dbReference>
<dbReference type="InterPro" id="IPR002104">
    <property type="entry name" value="Integrase_catalytic"/>
</dbReference>
<proteinExistence type="predicted"/>
<dbReference type="InterPro" id="IPR011010">
    <property type="entry name" value="DNA_brk_join_enz"/>
</dbReference>
<dbReference type="InterPro" id="IPR044068">
    <property type="entry name" value="CB"/>
</dbReference>
<accession>A0ABV2BZT9</accession>
<comment type="caution">
    <text evidence="1">The sequence shown here is derived from an EMBL/GenBank/DDBJ whole genome shotgun (WGS) entry which is preliminary data.</text>
</comment>
<dbReference type="Proteomes" id="UP001548189">
    <property type="component" value="Unassembled WGS sequence"/>
</dbReference>
<dbReference type="Pfam" id="PF00589">
    <property type="entry name" value="Phage_integrase"/>
    <property type="match status" value="1"/>
</dbReference>
<protein>
    <submittedName>
        <fullName evidence="1">Site-specific tyrosine recombinase XerC</fullName>
    </submittedName>
</protein>
<dbReference type="SUPFAM" id="SSF56349">
    <property type="entry name" value="DNA breaking-rejoining enzymes"/>
    <property type="match status" value="1"/>
</dbReference>
<dbReference type="InterPro" id="IPR010998">
    <property type="entry name" value="Integrase_recombinase_N"/>
</dbReference>
<dbReference type="PROSITE" id="PS51898">
    <property type="entry name" value="TYR_RECOMBINASE"/>
    <property type="match status" value="1"/>
</dbReference>
<reference evidence="1 2" key="1">
    <citation type="submission" date="2024-06" db="EMBL/GenBank/DDBJ databases">
        <authorList>
            <person name="Li F."/>
        </authorList>
    </citation>
    <scope>NUCLEOTIDE SEQUENCE [LARGE SCALE GENOMIC DNA]</scope>
    <source>
        <strain evidence="1 2">GXAS 311</strain>
    </source>
</reference>
<name>A0ABV2BZT9_9GAMM</name>
<gene>
    <name evidence="1" type="primary">xerC</name>
    <name evidence="1" type="ORF">ABVT43_19495</name>
</gene>
<sequence>MPDSRPDVTQYTHIANLADPQGMYQMVQEYIQWMAIKNYSQQTINGRELFLFIFLEWAGQRGLIRPSDITKPILERFQRYLFHYRKKDGNPLSFRSQYNRLAAIRAWFKWLSKENHLLYNPASEIELPKLDKRLPKAVLSESEAERVLNEPDVHDAMGLRDRAILETLYSTGIRRMELTNLAVQDVDADRGTPFVRQGKGRRDRMIPIGERALQWIEKYLEETRPELCCGRDGGIHYLNRFGEAITPNGLTTLVRRYIKSSNIGKKGSCHLFRHTMATLMLENRADIRFYPGDVRTR</sequence>
<dbReference type="EMBL" id="JBEVCJ010000047">
    <property type="protein sequence ID" value="MET1257333.1"/>
    <property type="molecule type" value="Genomic_DNA"/>
</dbReference>
<evidence type="ECO:0000313" key="2">
    <source>
        <dbReference type="Proteomes" id="UP001548189"/>
    </source>
</evidence>
<dbReference type="Gene3D" id="1.10.443.10">
    <property type="entry name" value="Intergrase catalytic core"/>
    <property type="match status" value="1"/>
</dbReference>
<dbReference type="InterPro" id="IPR050090">
    <property type="entry name" value="Tyrosine_recombinase_XerCD"/>
</dbReference>